<evidence type="ECO:0000313" key="2">
    <source>
        <dbReference type="Proteomes" id="UP001168821"/>
    </source>
</evidence>
<evidence type="ECO:0000313" key="1">
    <source>
        <dbReference type="EMBL" id="KAJ3664805.1"/>
    </source>
</evidence>
<comment type="caution">
    <text evidence="1">The sequence shown here is derived from an EMBL/GenBank/DDBJ whole genome shotgun (WGS) entry which is preliminary data.</text>
</comment>
<protein>
    <submittedName>
        <fullName evidence="1">Uncharacterized protein</fullName>
    </submittedName>
</protein>
<proteinExistence type="predicted"/>
<reference evidence="1" key="1">
    <citation type="journal article" date="2023" name="G3 (Bethesda)">
        <title>Whole genome assemblies of Zophobas morio and Tenebrio molitor.</title>
        <authorList>
            <person name="Kaur S."/>
            <person name="Stinson S.A."/>
            <person name="diCenzo G.C."/>
        </authorList>
    </citation>
    <scope>NUCLEOTIDE SEQUENCE</scope>
    <source>
        <strain evidence="1">QUZm001</strain>
    </source>
</reference>
<name>A0AA38MNH8_9CUCU</name>
<organism evidence="1 2">
    <name type="scientific">Zophobas morio</name>
    <dbReference type="NCBI Taxonomy" id="2755281"/>
    <lineage>
        <taxon>Eukaryota</taxon>
        <taxon>Metazoa</taxon>
        <taxon>Ecdysozoa</taxon>
        <taxon>Arthropoda</taxon>
        <taxon>Hexapoda</taxon>
        <taxon>Insecta</taxon>
        <taxon>Pterygota</taxon>
        <taxon>Neoptera</taxon>
        <taxon>Endopterygota</taxon>
        <taxon>Coleoptera</taxon>
        <taxon>Polyphaga</taxon>
        <taxon>Cucujiformia</taxon>
        <taxon>Tenebrionidae</taxon>
        <taxon>Zophobas</taxon>
    </lineage>
</organism>
<keyword evidence="2" id="KW-1185">Reference proteome</keyword>
<sequence>MHWKDSKNEEVIFLGFPQCHCSKSLNLNQFCDMIQFNQHSFYRLVAGALQGSNLRLNMSQLETDNETRVAQPGLRHFASCKRAFSLGSAFRPATRESPVLHNH</sequence>
<dbReference type="Proteomes" id="UP001168821">
    <property type="component" value="Unassembled WGS sequence"/>
</dbReference>
<dbReference type="EMBL" id="JALNTZ010000001">
    <property type="protein sequence ID" value="KAJ3664805.1"/>
    <property type="molecule type" value="Genomic_DNA"/>
</dbReference>
<dbReference type="AlphaFoldDB" id="A0AA38MNH8"/>
<accession>A0AA38MNH8</accession>
<gene>
    <name evidence="1" type="ORF">Zmor_000348</name>
</gene>